<dbReference type="OrthoDB" id="7345733at2"/>
<reference evidence="3 4" key="1">
    <citation type="submission" date="2018-03" db="EMBL/GenBank/DDBJ databases">
        <title>Rhodobacter veldkampii.</title>
        <authorList>
            <person name="Meyer T.E."/>
            <person name="Miller S."/>
            <person name="Lodha T."/>
            <person name="Gandham S."/>
            <person name="Chintalapati S."/>
            <person name="Chintalapati V.R."/>
        </authorList>
    </citation>
    <scope>NUCLEOTIDE SEQUENCE [LARGE SCALE GENOMIC DNA]</scope>
    <source>
        <strain evidence="3 4">DSM 11550</strain>
    </source>
</reference>
<evidence type="ECO:0000256" key="1">
    <source>
        <dbReference type="SAM" id="Phobius"/>
    </source>
</evidence>
<sequence length="220" mass="23610">MSDHDDFAFEPMPGLPARPPAGETLLWQGRPSTWALAREAFLLNWLAGYFALVVLWRGWAAWSAAEPDKAVSAVMSTGLLYLILGLLGSAIIVGLAWAQARATVYTITSARVVMRIGAALSVTLNLPYAQLESAGLDLRSGGTGTIALKLKGNTRLAYMAIWPHVRPWHMRQPEPALRCIPDAANVAQILTSAAESRISKPVVTLKMPEQGAGAAPQLAE</sequence>
<keyword evidence="1" id="KW-1133">Transmembrane helix</keyword>
<feature type="transmembrane region" description="Helical" evidence="1">
    <location>
        <begin position="79"/>
        <end position="98"/>
    </location>
</feature>
<evidence type="ECO:0000313" key="4">
    <source>
        <dbReference type="Proteomes" id="UP000241899"/>
    </source>
</evidence>
<gene>
    <name evidence="3" type="ORF">C5F46_07740</name>
</gene>
<feature type="domain" description="YdbS-like PH" evidence="2">
    <location>
        <begin position="101"/>
        <end position="189"/>
    </location>
</feature>
<dbReference type="AlphaFoldDB" id="A0A2T4JIN6"/>
<dbReference type="EMBL" id="PZKF01000014">
    <property type="protein sequence ID" value="PTE17732.1"/>
    <property type="molecule type" value="Genomic_DNA"/>
</dbReference>
<comment type="caution">
    <text evidence="3">The sequence shown here is derived from an EMBL/GenBank/DDBJ whole genome shotgun (WGS) entry which is preliminary data.</text>
</comment>
<evidence type="ECO:0000313" key="3">
    <source>
        <dbReference type="EMBL" id="PTE17732.1"/>
    </source>
</evidence>
<dbReference type="InterPro" id="IPR005182">
    <property type="entry name" value="YdbS-like_PH"/>
</dbReference>
<dbReference type="InterPro" id="IPR054839">
    <property type="entry name" value="puhB_PGC"/>
</dbReference>
<feature type="transmembrane region" description="Helical" evidence="1">
    <location>
        <begin position="40"/>
        <end position="59"/>
    </location>
</feature>
<dbReference type="RefSeq" id="WP_107324794.1">
    <property type="nucleotide sequence ID" value="NZ_NHSP01000089.1"/>
</dbReference>
<evidence type="ECO:0000259" key="2">
    <source>
        <dbReference type="Pfam" id="PF03703"/>
    </source>
</evidence>
<dbReference type="Pfam" id="PF03703">
    <property type="entry name" value="bPH_2"/>
    <property type="match status" value="1"/>
</dbReference>
<name>A0A2T4JIN6_9RHOB</name>
<keyword evidence="4" id="KW-1185">Reference proteome</keyword>
<dbReference type="NCBIfam" id="NF040894">
    <property type="entry name" value="puhB_PGC"/>
    <property type="match status" value="1"/>
</dbReference>
<dbReference type="Proteomes" id="UP000241899">
    <property type="component" value="Unassembled WGS sequence"/>
</dbReference>
<protein>
    <recommendedName>
        <fullName evidence="2">YdbS-like PH domain-containing protein</fullName>
    </recommendedName>
</protein>
<accession>A0A2T4JIN6</accession>
<keyword evidence="1" id="KW-0472">Membrane</keyword>
<proteinExistence type="predicted"/>
<organism evidence="3 4">
    <name type="scientific">Phaeovulum veldkampii DSM 11550</name>
    <dbReference type="NCBI Taxonomy" id="1185920"/>
    <lineage>
        <taxon>Bacteria</taxon>
        <taxon>Pseudomonadati</taxon>
        <taxon>Pseudomonadota</taxon>
        <taxon>Alphaproteobacteria</taxon>
        <taxon>Rhodobacterales</taxon>
        <taxon>Paracoccaceae</taxon>
        <taxon>Phaeovulum</taxon>
    </lineage>
</organism>
<keyword evidence="1" id="KW-0812">Transmembrane</keyword>